<dbReference type="AlphaFoldDB" id="A0A915E0Z2"/>
<evidence type="ECO:0000313" key="2">
    <source>
        <dbReference type="WBParaSite" id="jg25534"/>
    </source>
</evidence>
<proteinExistence type="predicted"/>
<evidence type="ECO:0000313" key="1">
    <source>
        <dbReference type="Proteomes" id="UP000887574"/>
    </source>
</evidence>
<reference evidence="2" key="1">
    <citation type="submission" date="2022-11" db="UniProtKB">
        <authorList>
            <consortium name="WormBaseParasite"/>
        </authorList>
    </citation>
    <scope>IDENTIFICATION</scope>
</reference>
<protein>
    <submittedName>
        <fullName evidence="2">Uncharacterized protein</fullName>
    </submittedName>
</protein>
<name>A0A915E0Z2_9BILA</name>
<accession>A0A915E0Z2</accession>
<keyword evidence="1" id="KW-1185">Reference proteome</keyword>
<organism evidence="1 2">
    <name type="scientific">Ditylenchus dipsaci</name>
    <dbReference type="NCBI Taxonomy" id="166011"/>
    <lineage>
        <taxon>Eukaryota</taxon>
        <taxon>Metazoa</taxon>
        <taxon>Ecdysozoa</taxon>
        <taxon>Nematoda</taxon>
        <taxon>Chromadorea</taxon>
        <taxon>Rhabditida</taxon>
        <taxon>Tylenchina</taxon>
        <taxon>Tylenchomorpha</taxon>
        <taxon>Sphaerularioidea</taxon>
        <taxon>Anguinidae</taxon>
        <taxon>Anguininae</taxon>
        <taxon>Ditylenchus</taxon>
    </lineage>
</organism>
<dbReference type="Proteomes" id="UP000887574">
    <property type="component" value="Unplaced"/>
</dbReference>
<dbReference type="WBParaSite" id="jg25534">
    <property type="protein sequence ID" value="jg25534"/>
    <property type="gene ID" value="jg25534"/>
</dbReference>
<sequence>MPNVDHENNFVNRPVIDPIALHRLEKDLDEVGRHAAQPSATIYNYKWEPKRIVPCSQILMSNDLDDDGLSSERTRYIDAHYAGNSTIYGEDDWSSNAGTCLKQSKLIRQSDILDECLRKKTQPFSHSTTPINQWLQKLHSSHK</sequence>